<sequence>MLATYDARSTAAHMFFIWLSYSSEMDSGAFISLKCVKDAVLTPSFLTIVNELKVRIEKTSHCSEMGYRMDVSRVMKGRDIGQLLRTQTKL</sequence>
<dbReference type="EMBL" id="BGPR01001486">
    <property type="protein sequence ID" value="GBM55120.1"/>
    <property type="molecule type" value="Genomic_DNA"/>
</dbReference>
<evidence type="ECO:0000313" key="1">
    <source>
        <dbReference type="EMBL" id="GBM55120.1"/>
    </source>
</evidence>
<organism evidence="1 2">
    <name type="scientific">Araneus ventricosus</name>
    <name type="common">Orbweaver spider</name>
    <name type="synonym">Epeira ventricosa</name>
    <dbReference type="NCBI Taxonomy" id="182803"/>
    <lineage>
        <taxon>Eukaryota</taxon>
        <taxon>Metazoa</taxon>
        <taxon>Ecdysozoa</taxon>
        <taxon>Arthropoda</taxon>
        <taxon>Chelicerata</taxon>
        <taxon>Arachnida</taxon>
        <taxon>Araneae</taxon>
        <taxon>Araneomorphae</taxon>
        <taxon>Entelegynae</taxon>
        <taxon>Araneoidea</taxon>
        <taxon>Araneidae</taxon>
        <taxon>Araneus</taxon>
    </lineage>
</organism>
<accession>A0A4Y2GN74</accession>
<reference evidence="1 2" key="1">
    <citation type="journal article" date="2019" name="Sci. Rep.">
        <title>Orb-weaving spider Araneus ventricosus genome elucidates the spidroin gene catalogue.</title>
        <authorList>
            <person name="Kono N."/>
            <person name="Nakamura H."/>
            <person name="Ohtoshi R."/>
            <person name="Moran D.A.P."/>
            <person name="Shinohara A."/>
            <person name="Yoshida Y."/>
            <person name="Fujiwara M."/>
            <person name="Mori M."/>
            <person name="Tomita M."/>
            <person name="Arakawa K."/>
        </authorList>
    </citation>
    <scope>NUCLEOTIDE SEQUENCE [LARGE SCALE GENOMIC DNA]</scope>
</reference>
<dbReference type="Proteomes" id="UP000499080">
    <property type="component" value="Unassembled WGS sequence"/>
</dbReference>
<evidence type="ECO:0000313" key="2">
    <source>
        <dbReference type="Proteomes" id="UP000499080"/>
    </source>
</evidence>
<dbReference type="AlphaFoldDB" id="A0A4Y2GN74"/>
<proteinExistence type="predicted"/>
<comment type="caution">
    <text evidence="1">The sequence shown here is derived from an EMBL/GenBank/DDBJ whole genome shotgun (WGS) entry which is preliminary data.</text>
</comment>
<gene>
    <name evidence="1" type="ORF">AVEN_208632_1</name>
</gene>
<protein>
    <submittedName>
        <fullName evidence="1">Uncharacterized protein</fullName>
    </submittedName>
</protein>
<keyword evidence="2" id="KW-1185">Reference proteome</keyword>
<name>A0A4Y2GN74_ARAVE</name>